<organism evidence="2">
    <name type="scientific">uncultured Aureispira sp</name>
    <dbReference type="NCBI Taxonomy" id="1331704"/>
    <lineage>
        <taxon>Bacteria</taxon>
        <taxon>Pseudomonadati</taxon>
        <taxon>Bacteroidota</taxon>
        <taxon>Saprospiria</taxon>
        <taxon>Saprospirales</taxon>
        <taxon>Saprospiraceae</taxon>
        <taxon>Aureispira</taxon>
        <taxon>environmental samples</taxon>
    </lineage>
</organism>
<dbReference type="EMBL" id="CACVAQ010000388">
    <property type="protein sequence ID" value="CAA6826845.1"/>
    <property type="molecule type" value="Genomic_DNA"/>
</dbReference>
<feature type="chain" id="PRO_5027685377" evidence="1">
    <location>
        <begin position="20"/>
        <end position="287"/>
    </location>
</feature>
<reference evidence="2" key="1">
    <citation type="submission" date="2020-01" db="EMBL/GenBank/DDBJ databases">
        <authorList>
            <person name="Meier V. D."/>
            <person name="Meier V D."/>
        </authorList>
    </citation>
    <scope>NUCLEOTIDE SEQUENCE</scope>
    <source>
        <strain evidence="2">HLG_WM_MAG_10</strain>
    </source>
</reference>
<gene>
    <name evidence="2" type="ORF">HELGO_WM20979</name>
</gene>
<evidence type="ECO:0000256" key="1">
    <source>
        <dbReference type="SAM" id="SignalP"/>
    </source>
</evidence>
<name>A0A6S6U555_9BACT</name>
<protein>
    <submittedName>
        <fullName evidence="2">Uncharacterized protein</fullName>
    </submittedName>
</protein>
<dbReference type="AlphaFoldDB" id="A0A6S6U555"/>
<accession>A0A6S6U555</accession>
<keyword evidence="1" id="KW-0732">Signal</keyword>
<sequence length="287" mass="33277">MRTLLFCLIVPLFHLSLSAQDTWTDYVIGRPMVGHYDAKKAVAKEWGIRYKVIFAGCVLSDELSEKANAYQKSNQAYFEVLLAKYGPTWEHDFALDVKKESYRNSNSEKGTWYEIIPRNKNKDFYALKKEVAKTWGISYEAQFVPKTTPTAKQIAFIERLVANTNYVNQLENSFGPNWQDVLNKEVDFELAKQAVAKSNNVWIDCVVGKPYLPYIEAQKEVAKEWNINYEVQLKGCSLSKELQKQIDKIEAKNVAYFKLLEKNYGKDWNLRFNQAIQKKLAKELLNN</sequence>
<feature type="signal peptide" evidence="1">
    <location>
        <begin position="1"/>
        <end position="19"/>
    </location>
</feature>
<evidence type="ECO:0000313" key="2">
    <source>
        <dbReference type="EMBL" id="CAA6826845.1"/>
    </source>
</evidence>
<proteinExistence type="predicted"/>